<feature type="transmembrane region" description="Helical" evidence="1">
    <location>
        <begin position="283"/>
        <end position="308"/>
    </location>
</feature>
<keyword evidence="3" id="KW-1185">Reference proteome</keyword>
<reference evidence="2 3" key="1">
    <citation type="submission" date="2020-08" db="EMBL/GenBank/DDBJ databases">
        <title>Winogradskyella ouciana sp. nov., isolated from the hadal seawater of the Mariana Trench.</title>
        <authorList>
            <person name="He X."/>
        </authorList>
    </citation>
    <scope>NUCLEOTIDE SEQUENCE [LARGE SCALE GENOMIC DNA]</scope>
    <source>
        <strain evidence="2 3">KCTC 22026</strain>
    </source>
</reference>
<keyword evidence="2" id="KW-0808">Transferase</keyword>
<keyword evidence="2" id="KW-0328">Glycosyltransferase</keyword>
<keyword evidence="1" id="KW-0472">Membrane</keyword>
<feature type="transmembrane region" description="Helical" evidence="1">
    <location>
        <begin position="377"/>
        <end position="394"/>
    </location>
</feature>
<sequence length="470" mass="54268">MLGLSNLIKYHKTPVLFILLSSIFYVSFAYDLIRTDTLKLLLLYLALFVFAFQIIKTSGFYTRLLVVVAILLRLLFLFAIPNLSQDFYRFIWDGRMILEGLNPYLYTPDSFIQNGKFPVAQAQELYNGMGELSASHFTNYPPLNQLCFYLAALFSGKSILGSVVVMRVIIIVADIGTLYFGKKLLERLKLPSNRIFWYILNPFIIIELTGNLHFEGVMIFFLVWSLYLLHSGKWKWAAVVMACSISVKLIPLMFLPVFFWWFVNRDKIEILKQVQDDNTEVPYIGLINLFAFYAIVGVTTILLFIPFFSMEFINNYSKTVGLWFGNFEFNASIYYLARELGYAINGYNEIAIIGKILPMISLLIILSFSFFKKANTIPKLTTSILLAFTCYLFLSTTVHPWYIATLVILCVFTNYKFPLVWSVVIILSYLAYSNVSNSENLWVIGLEYLIVFTVFLWEIRNTKINKKANS</sequence>
<protein>
    <submittedName>
        <fullName evidence="2">Mannosyltransferase</fullName>
    </submittedName>
</protein>
<dbReference type="EMBL" id="JACOME010000001">
    <property type="protein sequence ID" value="MBC3845301.1"/>
    <property type="molecule type" value="Genomic_DNA"/>
</dbReference>
<feature type="transmembrane region" description="Helical" evidence="1">
    <location>
        <begin position="61"/>
        <end position="80"/>
    </location>
</feature>
<dbReference type="Pfam" id="PF26314">
    <property type="entry name" value="MptA_B_family"/>
    <property type="match status" value="1"/>
</dbReference>
<feature type="transmembrane region" description="Helical" evidence="1">
    <location>
        <begin position="401"/>
        <end position="429"/>
    </location>
</feature>
<feature type="transmembrane region" description="Helical" evidence="1">
    <location>
        <begin position="15"/>
        <end position="33"/>
    </location>
</feature>
<comment type="caution">
    <text evidence="2">The sequence shown here is derived from an EMBL/GenBank/DDBJ whole genome shotgun (WGS) entry which is preliminary data.</text>
</comment>
<dbReference type="RefSeq" id="WP_186844416.1">
    <property type="nucleotide sequence ID" value="NZ_JACOME010000001.1"/>
</dbReference>
<feature type="transmembrane region" description="Helical" evidence="1">
    <location>
        <begin position="236"/>
        <end position="263"/>
    </location>
</feature>
<evidence type="ECO:0000256" key="1">
    <source>
        <dbReference type="SAM" id="Phobius"/>
    </source>
</evidence>
<keyword evidence="1" id="KW-0812">Transmembrane</keyword>
<gene>
    <name evidence="2" type="ORF">H6H04_02820</name>
</gene>
<feature type="transmembrane region" description="Helical" evidence="1">
    <location>
        <begin position="159"/>
        <end position="180"/>
    </location>
</feature>
<feature type="transmembrane region" description="Helical" evidence="1">
    <location>
        <begin position="195"/>
        <end position="224"/>
    </location>
</feature>
<feature type="transmembrane region" description="Helical" evidence="1">
    <location>
        <begin position="40"/>
        <end position="55"/>
    </location>
</feature>
<dbReference type="GO" id="GO:0016757">
    <property type="term" value="F:glycosyltransferase activity"/>
    <property type="evidence" value="ECO:0007669"/>
    <property type="project" value="UniProtKB-KW"/>
</dbReference>
<feature type="transmembrane region" description="Helical" evidence="1">
    <location>
        <begin position="441"/>
        <end position="459"/>
    </location>
</feature>
<proteinExistence type="predicted"/>
<evidence type="ECO:0000313" key="3">
    <source>
        <dbReference type="Proteomes" id="UP000607435"/>
    </source>
</evidence>
<accession>A0ABR6XXU8</accession>
<dbReference type="Proteomes" id="UP000607435">
    <property type="component" value="Unassembled WGS sequence"/>
</dbReference>
<evidence type="ECO:0000313" key="2">
    <source>
        <dbReference type="EMBL" id="MBC3845301.1"/>
    </source>
</evidence>
<organism evidence="2 3">
    <name type="scientific">Winogradskyella echinorum</name>
    <dbReference type="NCBI Taxonomy" id="538189"/>
    <lineage>
        <taxon>Bacteria</taxon>
        <taxon>Pseudomonadati</taxon>
        <taxon>Bacteroidota</taxon>
        <taxon>Flavobacteriia</taxon>
        <taxon>Flavobacteriales</taxon>
        <taxon>Flavobacteriaceae</taxon>
        <taxon>Winogradskyella</taxon>
    </lineage>
</organism>
<name>A0ABR6XXU8_9FLAO</name>
<feature type="transmembrane region" description="Helical" evidence="1">
    <location>
        <begin position="350"/>
        <end position="371"/>
    </location>
</feature>
<keyword evidence="1" id="KW-1133">Transmembrane helix</keyword>